<dbReference type="EMBL" id="ASPP01025761">
    <property type="protein sequence ID" value="ETO07768.1"/>
    <property type="molecule type" value="Genomic_DNA"/>
</dbReference>
<gene>
    <name evidence="1" type="ORF">RFI_29622</name>
</gene>
<keyword evidence="2" id="KW-1185">Reference proteome</keyword>
<dbReference type="AlphaFoldDB" id="X6M0T1"/>
<reference evidence="1 2" key="1">
    <citation type="journal article" date="2013" name="Curr. Biol.">
        <title>The Genome of the Foraminiferan Reticulomyxa filosa.</title>
        <authorList>
            <person name="Glockner G."/>
            <person name="Hulsmann N."/>
            <person name="Schleicher M."/>
            <person name="Noegel A.A."/>
            <person name="Eichinger L."/>
            <person name="Gallinger C."/>
            <person name="Pawlowski J."/>
            <person name="Sierra R."/>
            <person name="Euteneuer U."/>
            <person name="Pillet L."/>
            <person name="Moustafa A."/>
            <person name="Platzer M."/>
            <person name="Groth M."/>
            <person name="Szafranski K."/>
            <person name="Schliwa M."/>
        </authorList>
    </citation>
    <scope>NUCLEOTIDE SEQUENCE [LARGE SCALE GENOMIC DNA]</scope>
</reference>
<accession>X6M0T1</accession>
<comment type="caution">
    <text evidence="1">The sequence shown here is derived from an EMBL/GenBank/DDBJ whole genome shotgun (WGS) entry which is preliminary data.</text>
</comment>
<evidence type="ECO:0000313" key="1">
    <source>
        <dbReference type="EMBL" id="ETO07768.1"/>
    </source>
</evidence>
<organism evidence="1 2">
    <name type="scientific">Reticulomyxa filosa</name>
    <dbReference type="NCBI Taxonomy" id="46433"/>
    <lineage>
        <taxon>Eukaryota</taxon>
        <taxon>Sar</taxon>
        <taxon>Rhizaria</taxon>
        <taxon>Retaria</taxon>
        <taxon>Foraminifera</taxon>
        <taxon>Monothalamids</taxon>
        <taxon>Reticulomyxidae</taxon>
        <taxon>Reticulomyxa</taxon>
    </lineage>
</organism>
<sequence length="103" mass="12630">MSLREKMLNKLHIFLLISYQSFVNSNKIIKFFVKKDNIIYEHFIEKFKQYIKFICNKQKDKQYFFVSSFFSPKKKTCKTFLDPQEFFMAKIRNHIVVLLIFLL</sequence>
<proteinExistence type="predicted"/>
<protein>
    <submittedName>
        <fullName evidence="1">Uncharacterized protein</fullName>
    </submittedName>
</protein>
<dbReference type="Proteomes" id="UP000023152">
    <property type="component" value="Unassembled WGS sequence"/>
</dbReference>
<name>X6M0T1_RETFI</name>
<evidence type="ECO:0000313" key="2">
    <source>
        <dbReference type="Proteomes" id="UP000023152"/>
    </source>
</evidence>